<dbReference type="Pfam" id="PF00578">
    <property type="entry name" value="AhpC-TSA"/>
    <property type="match status" value="1"/>
</dbReference>
<evidence type="ECO:0000259" key="4">
    <source>
        <dbReference type="PROSITE" id="PS51352"/>
    </source>
</evidence>
<dbReference type="InterPro" id="IPR036249">
    <property type="entry name" value="Thioredoxin-like_sf"/>
</dbReference>
<feature type="transmembrane region" description="Helical" evidence="3">
    <location>
        <begin position="6"/>
        <end position="27"/>
    </location>
</feature>
<dbReference type="PROSITE" id="PS51352">
    <property type="entry name" value="THIOREDOXIN_2"/>
    <property type="match status" value="1"/>
</dbReference>
<dbReference type="PANTHER" id="PTHR42852:SF17">
    <property type="entry name" value="THIOREDOXIN-LIKE PROTEIN HI_1115"/>
    <property type="match status" value="1"/>
</dbReference>
<dbReference type="InterPro" id="IPR050553">
    <property type="entry name" value="Thioredoxin_ResA/DsbE_sf"/>
</dbReference>
<dbReference type="EMBL" id="JANRHH010000047">
    <property type="protein sequence ID" value="MDN4594938.1"/>
    <property type="molecule type" value="Genomic_DNA"/>
</dbReference>
<dbReference type="SUPFAM" id="SSF52833">
    <property type="entry name" value="Thioredoxin-like"/>
    <property type="match status" value="1"/>
</dbReference>
<evidence type="ECO:0000313" key="6">
    <source>
        <dbReference type="Proteomes" id="UP001174196"/>
    </source>
</evidence>
<accession>A0ABT8IQ75</accession>
<organism evidence="5 6">
    <name type="scientific">Polycladomyces subterraneus</name>
    <dbReference type="NCBI Taxonomy" id="1016997"/>
    <lineage>
        <taxon>Bacteria</taxon>
        <taxon>Bacillati</taxon>
        <taxon>Bacillota</taxon>
        <taxon>Bacilli</taxon>
        <taxon>Bacillales</taxon>
        <taxon>Thermoactinomycetaceae</taxon>
        <taxon>Polycladomyces</taxon>
    </lineage>
</organism>
<dbReference type="Proteomes" id="UP001174196">
    <property type="component" value="Unassembled WGS sequence"/>
</dbReference>
<gene>
    <name evidence="5" type="ORF">NWF35_13790</name>
</gene>
<evidence type="ECO:0000256" key="1">
    <source>
        <dbReference type="ARBA" id="ARBA00023157"/>
    </source>
</evidence>
<keyword evidence="3" id="KW-0472">Membrane</keyword>
<feature type="region of interest" description="Disordered" evidence="2">
    <location>
        <begin position="35"/>
        <end position="64"/>
    </location>
</feature>
<dbReference type="RefSeq" id="WP_301239847.1">
    <property type="nucleotide sequence ID" value="NZ_JANRHH010000047.1"/>
</dbReference>
<evidence type="ECO:0000256" key="2">
    <source>
        <dbReference type="SAM" id="MobiDB-lite"/>
    </source>
</evidence>
<keyword evidence="6" id="KW-1185">Reference proteome</keyword>
<protein>
    <submittedName>
        <fullName evidence="5">Redoxin family protein</fullName>
    </submittedName>
</protein>
<dbReference type="InterPro" id="IPR000866">
    <property type="entry name" value="AhpC/TSA"/>
</dbReference>
<evidence type="ECO:0000256" key="3">
    <source>
        <dbReference type="SAM" id="Phobius"/>
    </source>
</evidence>
<dbReference type="PANTHER" id="PTHR42852">
    <property type="entry name" value="THIOL:DISULFIDE INTERCHANGE PROTEIN DSBE"/>
    <property type="match status" value="1"/>
</dbReference>
<name>A0ABT8IQ75_9BACL</name>
<keyword evidence="3" id="KW-1133">Transmembrane helix</keyword>
<dbReference type="PROSITE" id="PS00194">
    <property type="entry name" value="THIOREDOXIN_1"/>
    <property type="match status" value="1"/>
</dbReference>
<reference evidence="5" key="1">
    <citation type="submission" date="2022-08" db="EMBL/GenBank/DDBJ databases">
        <title>Polycladomyces zharkentsis sp. nov., a novel thermophilic CMC and starch-degrading bacterium isolated from a geothermal spring in Kazakhstan.</title>
        <authorList>
            <person name="Mashzhan A."/>
            <person name="Kistaubaeva A."/>
            <person name="Javier-Lopez R."/>
            <person name="Birkeland N.-K."/>
        </authorList>
    </citation>
    <scope>NUCLEOTIDE SEQUENCE</scope>
    <source>
        <strain evidence="5">KSR 13</strain>
    </source>
</reference>
<dbReference type="Gene3D" id="3.40.30.10">
    <property type="entry name" value="Glutaredoxin"/>
    <property type="match status" value="1"/>
</dbReference>
<feature type="domain" description="Thioredoxin" evidence="4">
    <location>
        <begin position="62"/>
        <end position="202"/>
    </location>
</feature>
<dbReference type="InterPro" id="IPR017937">
    <property type="entry name" value="Thioredoxin_CS"/>
</dbReference>
<proteinExistence type="predicted"/>
<evidence type="ECO:0000313" key="5">
    <source>
        <dbReference type="EMBL" id="MDN4594938.1"/>
    </source>
</evidence>
<keyword evidence="3" id="KW-0812">Transmembrane</keyword>
<comment type="caution">
    <text evidence="5">The sequence shown here is derived from an EMBL/GenBank/DDBJ whole genome shotgun (WGS) entry which is preliminary data.</text>
</comment>
<keyword evidence="1" id="KW-1015">Disulfide bond</keyword>
<feature type="compositionally biased region" description="Polar residues" evidence="2">
    <location>
        <begin position="36"/>
        <end position="56"/>
    </location>
</feature>
<dbReference type="CDD" id="cd02966">
    <property type="entry name" value="TlpA_like_family"/>
    <property type="match status" value="1"/>
</dbReference>
<sequence length="205" mass="22654">MTGQPQAWRTGLIGLLIVAALIGAVWYGGKQDRSARTIQPSSTPSEQQAGENQAPPQRNMGLKKGDSAPVFALQTLDGQTMDLAKRNGKPALINFWATWCPPCREEMPVLQSMYKRYGKHVDFFMVNLTTEETNVERVSQFLQQHKLTFPVLKDETGEVAETYSILAIPTTYIVDANGVIVWSKTGAVTKKEVTDVLDSLIKPEG</sequence>
<dbReference type="InterPro" id="IPR013766">
    <property type="entry name" value="Thioredoxin_domain"/>
</dbReference>